<comment type="similarity">
    <text evidence="1">Belongs to the short-chain dehydrogenases/reductases (SDR) family.</text>
</comment>
<dbReference type="PANTHER" id="PTHR44196">
    <property type="entry name" value="DEHYDROGENASE/REDUCTASE SDR FAMILY MEMBER 7B"/>
    <property type="match status" value="1"/>
</dbReference>
<name>A0A4S8QIY1_9ACTN</name>
<dbReference type="Pfam" id="PF00106">
    <property type="entry name" value="adh_short"/>
    <property type="match status" value="1"/>
</dbReference>
<dbReference type="InterPro" id="IPR036291">
    <property type="entry name" value="NAD(P)-bd_dom_sf"/>
</dbReference>
<dbReference type="OrthoDB" id="3212478at2"/>
<organism evidence="3 4">
    <name type="scientific">Glycomyces buryatensis</name>
    <dbReference type="NCBI Taxonomy" id="2570927"/>
    <lineage>
        <taxon>Bacteria</taxon>
        <taxon>Bacillati</taxon>
        <taxon>Actinomycetota</taxon>
        <taxon>Actinomycetes</taxon>
        <taxon>Glycomycetales</taxon>
        <taxon>Glycomycetaceae</taxon>
        <taxon>Glycomyces</taxon>
    </lineage>
</organism>
<evidence type="ECO:0000313" key="4">
    <source>
        <dbReference type="Proteomes" id="UP000308760"/>
    </source>
</evidence>
<gene>
    <name evidence="3" type="ORF">FAB82_12280</name>
</gene>
<proteinExistence type="inferred from homology"/>
<dbReference type="GO" id="GO:0016491">
    <property type="term" value="F:oxidoreductase activity"/>
    <property type="evidence" value="ECO:0007669"/>
    <property type="project" value="UniProtKB-KW"/>
</dbReference>
<evidence type="ECO:0000313" key="3">
    <source>
        <dbReference type="EMBL" id="THV41329.1"/>
    </source>
</evidence>
<evidence type="ECO:0000256" key="2">
    <source>
        <dbReference type="ARBA" id="ARBA00023002"/>
    </source>
</evidence>
<dbReference type="InterPro" id="IPR002347">
    <property type="entry name" value="SDR_fam"/>
</dbReference>
<dbReference type="Proteomes" id="UP000308760">
    <property type="component" value="Unassembled WGS sequence"/>
</dbReference>
<dbReference type="SUPFAM" id="SSF51735">
    <property type="entry name" value="NAD(P)-binding Rossmann-fold domains"/>
    <property type="match status" value="1"/>
</dbReference>
<dbReference type="EMBL" id="STGY01000046">
    <property type="protein sequence ID" value="THV41329.1"/>
    <property type="molecule type" value="Genomic_DNA"/>
</dbReference>
<dbReference type="PRINTS" id="PR00081">
    <property type="entry name" value="GDHRDH"/>
</dbReference>
<sequence length="241" mass="25768">MRLDEYRIAITGAGRDFGRSLAIELAAQGAEVFLAARSLAAAGRVAAEIAERGGRAHAFTCDLLDPSSIAAFAEAVSARTERIDVLVNNGAPYLQAPDFESADDEWISGVIGAGATGTVLTTKHFLPLLSASEKPDIVTMVSACGEAGHHRSEAHEAFYAAKSAQAGFTEILSKRLRPKGIRVISLYPPDFENPDRLSDAWETAPRGSGDALTSRSLIDCIAFAIGQPRDCYIKSFHFEQV</sequence>
<dbReference type="RefSeq" id="WP_136534831.1">
    <property type="nucleotide sequence ID" value="NZ_STGY01000046.1"/>
</dbReference>
<dbReference type="GO" id="GO:0016020">
    <property type="term" value="C:membrane"/>
    <property type="evidence" value="ECO:0007669"/>
    <property type="project" value="TreeGrafter"/>
</dbReference>
<keyword evidence="2" id="KW-0560">Oxidoreductase</keyword>
<dbReference type="Gene3D" id="3.40.50.720">
    <property type="entry name" value="NAD(P)-binding Rossmann-like Domain"/>
    <property type="match status" value="1"/>
</dbReference>
<comment type="caution">
    <text evidence="3">The sequence shown here is derived from an EMBL/GenBank/DDBJ whole genome shotgun (WGS) entry which is preliminary data.</text>
</comment>
<accession>A0A4S8QIY1</accession>
<dbReference type="PANTHER" id="PTHR44196:SF1">
    <property type="entry name" value="DEHYDROGENASE_REDUCTASE SDR FAMILY MEMBER 7B"/>
    <property type="match status" value="1"/>
</dbReference>
<evidence type="ECO:0000256" key="1">
    <source>
        <dbReference type="ARBA" id="ARBA00006484"/>
    </source>
</evidence>
<dbReference type="AlphaFoldDB" id="A0A4S8QIY1"/>
<reference evidence="3 4" key="2">
    <citation type="submission" date="2019-05" db="EMBL/GenBank/DDBJ databases">
        <title>Glycomyces buryatensis sp. nov.</title>
        <authorList>
            <person name="Nikitina E."/>
        </authorList>
    </citation>
    <scope>NUCLEOTIDE SEQUENCE [LARGE SCALE GENOMIC DNA]</scope>
    <source>
        <strain evidence="3 4">18</strain>
    </source>
</reference>
<reference evidence="4" key="1">
    <citation type="submission" date="2019-04" db="EMBL/GenBank/DDBJ databases">
        <title>Nocardioides xinjiangensis sp. nov.</title>
        <authorList>
            <person name="Liu S."/>
        </authorList>
    </citation>
    <scope>NUCLEOTIDE SEQUENCE [LARGE SCALE GENOMIC DNA]</scope>
    <source>
        <strain evidence="4">18</strain>
    </source>
</reference>
<protein>
    <submittedName>
        <fullName evidence="3">SDR family oxidoreductase</fullName>
    </submittedName>
</protein>
<dbReference type="CDD" id="cd05233">
    <property type="entry name" value="SDR_c"/>
    <property type="match status" value="1"/>
</dbReference>
<keyword evidence="4" id="KW-1185">Reference proteome</keyword>